<dbReference type="EMBL" id="CP162551">
    <property type="protein sequence ID" value="XDI36362.1"/>
    <property type="molecule type" value="Genomic_DNA"/>
</dbReference>
<protein>
    <submittedName>
        <fullName evidence="2">Uncharacterized protein</fullName>
    </submittedName>
</protein>
<proteinExistence type="predicted"/>
<sequence length="44" mass="4835">MIKRTNQTSAFNSKKKAVKKAEFGKKTTKKSLSTKGKGCCGKKK</sequence>
<reference evidence="2" key="1">
    <citation type="submission" date="2024-07" db="EMBL/GenBank/DDBJ databases">
        <title>Identification and characteristics of an arsenic-resistant bacterial isolate, which belongs to a novel species.</title>
        <authorList>
            <person name="Juszczyk A."/>
            <person name="Kowalczyk A."/>
            <person name="Was K."/>
            <person name="Kosowicz W."/>
            <person name="Budzyn A."/>
            <person name="Latowski D."/>
        </authorList>
    </citation>
    <scope>NUCLEOTIDE SEQUENCE</scope>
    <source>
        <strain evidence="2">As8PL</strain>
    </source>
</reference>
<evidence type="ECO:0000256" key="1">
    <source>
        <dbReference type="SAM" id="MobiDB-lite"/>
    </source>
</evidence>
<dbReference type="AlphaFoldDB" id="A0AB39BRD6"/>
<feature type="region of interest" description="Disordered" evidence="1">
    <location>
        <begin position="1"/>
        <end position="44"/>
    </location>
</feature>
<dbReference type="RefSeq" id="WP_368503818.1">
    <property type="nucleotide sequence ID" value="NZ_CP162551.1"/>
</dbReference>
<accession>A0AB39BRD6</accession>
<gene>
    <name evidence="2" type="ORF">AB3N04_16905</name>
</gene>
<feature type="compositionally biased region" description="Polar residues" evidence="1">
    <location>
        <begin position="1"/>
        <end position="12"/>
    </location>
</feature>
<evidence type="ECO:0000313" key="2">
    <source>
        <dbReference type="EMBL" id="XDI36362.1"/>
    </source>
</evidence>
<name>A0AB39BRD6_9BACI</name>
<organism evidence="2">
    <name type="scientific">Alkalihalophilus sp. As8PL</name>
    <dbReference type="NCBI Taxonomy" id="3237103"/>
    <lineage>
        <taxon>Bacteria</taxon>
        <taxon>Bacillati</taxon>
        <taxon>Bacillota</taxon>
        <taxon>Bacilli</taxon>
        <taxon>Bacillales</taxon>
        <taxon>Bacillaceae</taxon>
        <taxon>Alkalihalophilus</taxon>
    </lineage>
</organism>